<dbReference type="EC" id="1.2.1.19" evidence="6"/>
<dbReference type="InterPro" id="IPR029510">
    <property type="entry name" value="Ald_DH_CS_GLU"/>
</dbReference>
<dbReference type="InterPro" id="IPR015590">
    <property type="entry name" value="Aldehyde_DH_dom"/>
</dbReference>
<reference evidence="6 7" key="1">
    <citation type="submission" date="2019-11" db="EMBL/GenBank/DDBJ databases">
        <authorList>
            <person name="Holert J."/>
        </authorList>
    </citation>
    <scope>NUCLEOTIDE SEQUENCE [LARGE SCALE GENOMIC DNA]</scope>
    <source>
        <strain evidence="6">SB11_3</strain>
    </source>
</reference>
<dbReference type="InterPro" id="IPR016161">
    <property type="entry name" value="Ald_DH/histidinol_DH"/>
</dbReference>
<evidence type="ECO:0000256" key="2">
    <source>
        <dbReference type="ARBA" id="ARBA00023027"/>
    </source>
</evidence>
<feature type="domain" description="Aldehyde dehydrogenase" evidence="5">
    <location>
        <begin position="19"/>
        <end position="473"/>
    </location>
</feature>
<dbReference type="PANTHER" id="PTHR11699">
    <property type="entry name" value="ALDEHYDE DEHYDROGENASE-RELATED"/>
    <property type="match status" value="1"/>
</dbReference>
<evidence type="ECO:0000256" key="3">
    <source>
        <dbReference type="PROSITE-ProRule" id="PRU10007"/>
    </source>
</evidence>
<dbReference type="PROSITE" id="PS00687">
    <property type="entry name" value="ALDEHYDE_DEHYDR_GLU"/>
    <property type="match status" value="1"/>
</dbReference>
<sequence length="478" mass="52420">MTSTTSGSQKTIAVLSDMQQSLPITNPATEQIIENVPVSTSDEIQQAIANARNAFVQWRRSTPSERARALNKLADYIEQHTQELAQIESLNTGKPLHLVISDEIPSIVDCFRYYAGICRNTMDMTAGEYLPNHTSMIRREPLGIVALIAPWNYPLMMAAWKLAPALAAGNTVVFKPSELTPLSVRYLTDAFKECFPDGVVNLVYGRGETVGDALSASKDIQHISVTGSCSTGQHVLRNAATHIKSTHLELGGKAPVIVFDDADIDKAVDAIKNFGFYNTGQDCTAACRVYVQATSYPAFCERLRDSVNTIKTGDPNAPDTEVGPLISAQQRARVHNFVEKCRQSQSGEILTGGYPLPHTGFYYAPTIIVGCQQSDAVVQEEIFGPVVTVMPFSDYEEAIRLANDCRYGLASSVWTQDIRKAMSAANELRFGCTWINTHLAFSNELPHGGLNQSGYGKDLSSYGLDEYSIAKHVMINYE</sequence>
<keyword evidence="1 4" id="KW-0560">Oxidoreductase</keyword>
<keyword evidence="7" id="KW-1185">Reference proteome</keyword>
<evidence type="ECO:0000256" key="4">
    <source>
        <dbReference type="RuleBase" id="RU003345"/>
    </source>
</evidence>
<keyword evidence="2" id="KW-0520">NAD</keyword>
<dbReference type="Gene3D" id="3.40.309.10">
    <property type="entry name" value="Aldehyde Dehydrogenase, Chain A, domain 2"/>
    <property type="match status" value="1"/>
</dbReference>
<dbReference type="SUPFAM" id="SSF53720">
    <property type="entry name" value="ALDH-like"/>
    <property type="match status" value="1"/>
</dbReference>
<dbReference type="InterPro" id="IPR016162">
    <property type="entry name" value="Ald_DH_N"/>
</dbReference>
<evidence type="ECO:0000256" key="1">
    <source>
        <dbReference type="ARBA" id="ARBA00023002"/>
    </source>
</evidence>
<dbReference type="Pfam" id="PF00171">
    <property type="entry name" value="Aldedh"/>
    <property type="match status" value="1"/>
</dbReference>
<dbReference type="EMBL" id="CACSIO010000005">
    <property type="protein sequence ID" value="CAA0098792.1"/>
    <property type="molecule type" value="Genomic_DNA"/>
</dbReference>
<evidence type="ECO:0000259" key="5">
    <source>
        <dbReference type="Pfam" id="PF00171"/>
    </source>
</evidence>
<protein>
    <submittedName>
        <fullName evidence="6">Gamma-aminobutyraldehyde dehydrogenase</fullName>
        <ecNumber evidence="6">1.2.1.19</ecNumber>
    </submittedName>
</protein>
<accession>A0A5S9P5L6</accession>
<dbReference type="FunFam" id="3.40.605.10:FF:000001">
    <property type="entry name" value="Aldehyde dehydrogenase 1"/>
    <property type="match status" value="1"/>
</dbReference>
<dbReference type="InterPro" id="IPR016163">
    <property type="entry name" value="Ald_DH_C"/>
</dbReference>
<dbReference type="Gene3D" id="3.40.605.10">
    <property type="entry name" value="Aldehyde Dehydrogenase, Chain A, domain 1"/>
    <property type="match status" value="1"/>
</dbReference>
<name>A0A5S9P5L6_9GAMM</name>
<comment type="similarity">
    <text evidence="4">Belongs to the aldehyde dehydrogenase family.</text>
</comment>
<dbReference type="GO" id="GO:0019145">
    <property type="term" value="F:aminobutyraldehyde dehydrogenase (NAD+) activity"/>
    <property type="evidence" value="ECO:0007669"/>
    <property type="project" value="UniProtKB-EC"/>
</dbReference>
<dbReference type="AlphaFoldDB" id="A0A5S9P5L6"/>
<evidence type="ECO:0000313" key="7">
    <source>
        <dbReference type="Proteomes" id="UP000441399"/>
    </source>
</evidence>
<organism evidence="6 7">
    <name type="scientific">BD1-7 clade bacterium</name>
    <dbReference type="NCBI Taxonomy" id="2029982"/>
    <lineage>
        <taxon>Bacteria</taxon>
        <taxon>Pseudomonadati</taxon>
        <taxon>Pseudomonadota</taxon>
        <taxon>Gammaproteobacteria</taxon>
        <taxon>Cellvibrionales</taxon>
        <taxon>Spongiibacteraceae</taxon>
        <taxon>BD1-7 clade</taxon>
    </lineage>
</organism>
<evidence type="ECO:0000313" key="6">
    <source>
        <dbReference type="EMBL" id="CAA0098792.1"/>
    </source>
</evidence>
<dbReference type="Proteomes" id="UP000441399">
    <property type="component" value="Unassembled WGS sequence"/>
</dbReference>
<gene>
    <name evidence="6" type="primary">prr</name>
    <name evidence="6" type="ORF">OPDIPICF_04188</name>
</gene>
<dbReference type="FunFam" id="3.40.309.10:FF:000010">
    <property type="entry name" value="Gamma-aminobutyraldehyde dehydrogenase"/>
    <property type="match status" value="1"/>
</dbReference>
<dbReference type="OrthoDB" id="5887723at2"/>
<dbReference type="NCBIfam" id="NF010000">
    <property type="entry name" value="PRK13473.1"/>
    <property type="match status" value="1"/>
</dbReference>
<feature type="active site" evidence="3">
    <location>
        <position position="249"/>
    </location>
</feature>
<dbReference type="CDD" id="cd07092">
    <property type="entry name" value="ALDH_ABALDH-YdcW"/>
    <property type="match status" value="1"/>
</dbReference>
<dbReference type="InterPro" id="IPR015657">
    <property type="entry name" value="Aminobutyraldehyde_DH"/>
</dbReference>
<proteinExistence type="inferred from homology"/>